<keyword evidence="1" id="KW-0472">Membrane</keyword>
<feature type="transmembrane region" description="Helical" evidence="1">
    <location>
        <begin position="7"/>
        <end position="24"/>
    </location>
</feature>
<sequence>MRRNQVGYFIYPFLYFIVRTMNQWRKHEPIAWGENVTMMVITMVIIYFFVWMWNWSKKPYQWRKKNNKET</sequence>
<keyword evidence="1" id="KW-1133">Transmembrane helix</keyword>
<gene>
    <name evidence="2" type="ORF">NCTC7582_03676</name>
</gene>
<organism evidence="2 3">
    <name type="scientific">Lysinibacillus capsici</name>
    <dbReference type="NCBI Taxonomy" id="2115968"/>
    <lineage>
        <taxon>Bacteria</taxon>
        <taxon>Bacillati</taxon>
        <taxon>Bacillota</taxon>
        <taxon>Bacilli</taxon>
        <taxon>Bacillales</taxon>
        <taxon>Bacillaceae</taxon>
        <taxon>Lysinibacillus</taxon>
    </lineage>
</organism>
<proteinExistence type="predicted"/>
<reference evidence="2 3" key="1">
    <citation type="submission" date="2018-06" db="EMBL/GenBank/DDBJ databases">
        <authorList>
            <consortium name="Pathogen Informatics"/>
            <person name="Doyle S."/>
        </authorList>
    </citation>
    <scope>NUCLEOTIDE SEQUENCE [LARGE SCALE GENOMIC DNA]</scope>
    <source>
        <strain evidence="2 3">NCTC7582</strain>
    </source>
</reference>
<accession>A0A2X0YZY4</accession>
<protein>
    <submittedName>
        <fullName evidence="2">Uncharacterized protein</fullName>
    </submittedName>
</protein>
<evidence type="ECO:0000313" key="2">
    <source>
        <dbReference type="EMBL" id="SPU00877.1"/>
    </source>
</evidence>
<dbReference type="RefSeq" id="WP_112117951.1">
    <property type="nucleotide sequence ID" value="NZ_JBFRXT010000002.1"/>
</dbReference>
<evidence type="ECO:0000313" key="3">
    <source>
        <dbReference type="Proteomes" id="UP000251431"/>
    </source>
</evidence>
<name>A0A2X0YZY4_9BACI</name>
<feature type="transmembrane region" description="Helical" evidence="1">
    <location>
        <begin position="36"/>
        <end position="55"/>
    </location>
</feature>
<dbReference type="AlphaFoldDB" id="A0A2X0YZY4"/>
<evidence type="ECO:0000256" key="1">
    <source>
        <dbReference type="SAM" id="Phobius"/>
    </source>
</evidence>
<keyword evidence="1" id="KW-0812">Transmembrane</keyword>
<dbReference type="EMBL" id="UAQE01000001">
    <property type="protein sequence ID" value="SPU00877.1"/>
    <property type="molecule type" value="Genomic_DNA"/>
</dbReference>
<dbReference type="Proteomes" id="UP000251431">
    <property type="component" value="Unassembled WGS sequence"/>
</dbReference>